<dbReference type="Gene3D" id="3.40.50.1240">
    <property type="entry name" value="Phosphoglycerate mutase-like"/>
    <property type="match status" value="1"/>
</dbReference>
<dbReference type="AlphaFoldDB" id="A0A2Z7CRQ5"/>
<dbReference type="PROSITE" id="PS00175">
    <property type="entry name" value="PG_MUTASE"/>
    <property type="match status" value="1"/>
</dbReference>
<feature type="active site" description="Proton donor/acceptor" evidence="2">
    <location>
        <position position="95"/>
    </location>
</feature>
<dbReference type="SMART" id="SM00855">
    <property type="entry name" value="PGAM"/>
    <property type="match status" value="1"/>
</dbReference>
<dbReference type="FunFam" id="3.40.50.1240:FF:000137">
    <property type="match status" value="1"/>
</dbReference>
<dbReference type="InterPro" id="IPR001345">
    <property type="entry name" value="PG/BPGM_mutase_AS"/>
</dbReference>
<evidence type="ECO:0000313" key="5">
    <source>
        <dbReference type="Proteomes" id="UP000250235"/>
    </source>
</evidence>
<comment type="similarity">
    <text evidence="1">Belongs to the phosphoglycerate mutase family.</text>
</comment>
<feature type="binding site" evidence="3">
    <location>
        <begin position="19"/>
        <end position="26"/>
    </location>
    <ligand>
        <name>substrate</name>
    </ligand>
</feature>
<dbReference type="PANTHER" id="PTHR48100">
    <property type="entry name" value="BROAD-SPECIFICITY PHOSPHATASE YOR283W-RELATED"/>
    <property type="match status" value="1"/>
</dbReference>
<dbReference type="SUPFAM" id="SSF53254">
    <property type="entry name" value="Phosphoglycerate mutase-like"/>
    <property type="match status" value="1"/>
</dbReference>
<feature type="active site" description="Tele-phosphohistidine intermediate" evidence="2">
    <location>
        <position position="20"/>
    </location>
</feature>
<dbReference type="CDD" id="cd07067">
    <property type="entry name" value="HP_PGM_like"/>
    <property type="match status" value="1"/>
</dbReference>
<feature type="binding site" evidence="3">
    <location>
        <position position="70"/>
    </location>
    <ligand>
        <name>substrate</name>
    </ligand>
</feature>
<keyword evidence="5" id="KW-1185">Reference proteome</keyword>
<protein>
    <submittedName>
        <fullName evidence="4">Phosphoglycerate mutase-like protein 4</fullName>
    </submittedName>
</protein>
<dbReference type="Pfam" id="PF00300">
    <property type="entry name" value="His_Phos_1"/>
    <property type="match status" value="1"/>
</dbReference>
<dbReference type="GO" id="GO:0016791">
    <property type="term" value="F:phosphatase activity"/>
    <property type="evidence" value="ECO:0007669"/>
    <property type="project" value="TreeGrafter"/>
</dbReference>
<sequence>MAYNSINDGSKYAEIIVIRHGETEWNVDGRLQGQMDVDLNETGKQQAFLVAERLSKEPRISAVYSSDLKRAFYTAQLIAKNCGVHQVNKDPKLRERHVGVLQGIIASDTAISHPEAHKAFVSNRRDQEIPGGGESLNQLYERSTSALQRIANKHQGERIVVVSHDVTIRALHRRAFPHGKPVGKVINTSLNVFLISDKGEWIVKTWGDVNHLLNNTAGFIIE</sequence>
<feature type="binding site" evidence="3">
    <location>
        <begin position="124"/>
        <end position="125"/>
    </location>
    <ligand>
        <name>substrate</name>
    </ligand>
</feature>
<evidence type="ECO:0000313" key="4">
    <source>
        <dbReference type="EMBL" id="KZV49463.1"/>
    </source>
</evidence>
<reference evidence="4 5" key="1">
    <citation type="journal article" date="2015" name="Proc. Natl. Acad. Sci. U.S.A.">
        <title>The resurrection genome of Boea hygrometrica: A blueprint for survival of dehydration.</title>
        <authorList>
            <person name="Xiao L."/>
            <person name="Yang G."/>
            <person name="Zhang L."/>
            <person name="Yang X."/>
            <person name="Zhao S."/>
            <person name="Ji Z."/>
            <person name="Zhou Q."/>
            <person name="Hu M."/>
            <person name="Wang Y."/>
            <person name="Chen M."/>
            <person name="Xu Y."/>
            <person name="Jin H."/>
            <person name="Xiao X."/>
            <person name="Hu G."/>
            <person name="Bao F."/>
            <person name="Hu Y."/>
            <person name="Wan P."/>
            <person name="Li L."/>
            <person name="Deng X."/>
            <person name="Kuang T."/>
            <person name="Xiang C."/>
            <person name="Zhu J.K."/>
            <person name="Oliver M.J."/>
            <person name="He Y."/>
        </authorList>
    </citation>
    <scope>NUCLEOTIDE SEQUENCE [LARGE SCALE GENOMIC DNA]</scope>
    <source>
        <strain evidence="5">cv. XS01</strain>
    </source>
</reference>
<dbReference type="InterPro" id="IPR050275">
    <property type="entry name" value="PGM_Phosphatase"/>
</dbReference>
<evidence type="ECO:0000256" key="3">
    <source>
        <dbReference type="PIRSR" id="PIRSR613078-2"/>
    </source>
</evidence>
<dbReference type="InterPro" id="IPR013078">
    <property type="entry name" value="His_Pase_superF_clade-1"/>
</dbReference>
<proteinExistence type="inferred from homology"/>
<accession>A0A2Z7CRQ5</accession>
<dbReference type="InterPro" id="IPR029033">
    <property type="entry name" value="His_PPase_superfam"/>
</dbReference>
<evidence type="ECO:0000256" key="1">
    <source>
        <dbReference type="ARBA" id="ARBA00038362"/>
    </source>
</evidence>
<name>A0A2Z7CRQ5_9LAMI</name>
<dbReference type="GO" id="GO:0005829">
    <property type="term" value="C:cytosol"/>
    <property type="evidence" value="ECO:0007669"/>
    <property type="project" value="TreeGrafter"/>
</dbReference>
<dbReference type="EMBL" id="KQ993041">
    <property type="protein sequence ID" value="KZV49463.1"/>
    <property type="molecule type" value="Genomic_DNA"/>
</dbReference>
<gene>
    <name evidence="4" type="ORF">F511_28786</name>
</gene>
<dbReference type="OrthoDB" id="354304at2759"/>
<evidence type="ECO:0000256" key="2">
    <source>
        <dbReference type="PIRSR" id="PIRSR613078-1"/>
    </source>
</evidence>
<organism evidence="4 5">
    <name type="scientific">Dorcoceras hygrometricum</name>
    <dbReference type="NCBI Taxonomy" id="472368"/>
    <lineage>
        <taxon>Eukaryota</taxon>
        <taxon>Viridiplantae</taxon>
        <taxon>Streptophyta</taxon>
        <taxon>Embryophyta</taxon>
        <taxon>Tracheophyta</taxon>
        <taxon>Spermatophyta</taxon>
        <taxon>Magnoliopsida</taxon>
        <taxon>eudicotyledons</taxon>
        <taxon>Gunneridae</taxon>
        <taxon>Pentapetalae</taxon>
        <taxon>asterids</taxon>
        <taxon>lamiids</taxon>
        <taxon>Lamiales</taxon>
        <taxon>Gesneriaceae</taxon>
        <taxon>Didymocarpoideae</taxon>
        <taxon>Trichosporeae</taxon>
        <taxon>Loxocarpinae</taxon>
        <taxon>Dorcoceras</taxon>
    </lineage>
</organism>
<dbReference type="Proteomes" id="UP000250235">
    <property type="component" value="Unassembled WGS sequence"/>
</dbReference>
<dbReference type="PANTHER" id="PTHR48100:SF34">
    <property type="entry name" value="PHOSPHOGLYCERATE MUTASE-LIKE PROTEIN 4"/>
    <property type="match status" value="1"/>
</dbReference>